<evidence type="ECO:0008006" key="4">
    <source>
        <dbReference type="Google" id="ProtNLM"/>
    </source>
</evidence>
<keyword evidence="1" id="KW-0732">Signal</keyword>
<dbReference type="AlphaFoldDB" id="A0A850R1Z7"/>
<dbReference type="Gene3D" id="2.60.40.10">
    <property type="entry name" value="Immunoglobulins"/>
    <property type="match status" value="1"/>
</dbReference>
<reference evidence="2 3" key="1">
    <citation type="submission" date="2020-06" db="EMBL/GenBank/DDBJ databases">
        <title>Photobacterium damselae subsp. damselae comparative genomics.</title>
        <authorList>
            <person name="Osorio C.R."/>
        </authorList>
    </citation>
    <scope>NUCLEOTIDE SEQUENCE [LARGE SCALE GENOMIC DNA]</scope>
    <source>
        <strain evidence="2 3">TW250/03</strain>
    </source>
</reference>
<name>A0A850R1Z7_PHODD</name>
<protein>
    <recommendedName>
        <fullName evidence="4">Molecular chaperone</fullName>
    </recommendedName>
</protein>
<comment type="caution">
    <text evidence="2">The sequence shown here is derived from an EMBL/GenBank/DDBJ whole genome shotgun (WGS) entry which is preliminary data.</text>
</comment>
<dbReference type="EMBL" id="JABXOR010001305">
    <property type="protein sequence ID" value="NVP02568.1"/>
    <property type="molecule type" value="Genomic_DNA"/>
</dbReference>
<evidence type="ECO:0000313" key="2">
    <source>
        <dbReference type="EMBL" id="NVP02568.1"/>
    </source>
</evidence>
<dbReference type="Proteomes" id="UP000533429">
    <property type="component" value="Unassembled WGS sequence"/>
</dbReference>
<feature type="chain" id="PRO_5032925520" description="Molecular chaperone" evidence="1">
    <location>
        <begin position="19"/>
        <end position="242"/>
    </location>
</feature>
<accession>A0A850R1Z7</accession>
<proteinExistence type="predicted"/>
<feature type="signal peptide" evidence="1">
    <location>
        <begin position="1"/>
        <end position="18"/>
    </location>
</feature>
<organism evidence="2 3">
    <name type="scientific">Photobacterium damselae subsp. damselae</name>
    <name type="common">Listonella damsela</name>
    <dbReference type="NCBI Taxonomy" id="85581"/>
    <lineage>
        <taxon>Bacteria</taxon>
        <taxon>Pseudomonadati</taxon>
        <taxon>Pseudomonadota</taxon>
        <taxon>Gammaproteobacteria</taxon>
        <taxon>Vibrionales</taxon>
        <taxon>Vibrionaceae</taxon>
        <taxon>Photobacterium</taxon>
    </lineage>
</organism>
<dbReference type="InterPro" id="IPR013783">
    <property type="entry name" value="Ig-like_fold"/>
</dbReference>
<sequence length="242" mass="26978">MKKILTSLLMLSPFMSNAMSIDTMLKVADKNGQGTYVVTNDQRSPAFINVNLAKIYVKNGKVIKDYYNKDNLLSWEVSATQNKFVLDSGMRKMVGVRALCADSCDPTKDSVYAVQFSPSPYSKDGNTKAGVSISYGYESIFVIPAKKKNISYSIVKKDSIVNLKNESNTTLQVFFNQCSAMFKSDCSIKTILLPGKIRSIKLPKNAQKGDINTIITTVDDDFYKKEVLSNGQNIHFTKKIDK</sequence>
<evidence type="ECO:0000313" key="3">
    <source>
        <dbReference type="Proteomes" id="UP000533429"/>
    </source>
</evidence>
<gene>
    <name evidence="2" type="ORF">HWA77_20360</name>
</gene>
<evidence type="ECO:0000256" key="1">
    <source>
        <dbReference type="SAM" id="SignalP"/>
    </source>
</evidence>